<feature type="compositionally biased region" description="Pro residues" evidence="4">
    <location>
        <begin position="100"/>
        <end position="137"/>
    </location>
</feature>
<dbReference type="GO" id="GO:0009986">
    <property type="term" value="C:cell surface"/>
    <property type="evidence" value="ECO:0007669"/>
    <property type="project" value="TreeGrafter"/>
</dbReference>
<gene>
    <name evidence="6" type="ORF">KHLLAP_LOCUS9303</name>
</gene>
<evidence type="ECO:0000256" key="1">
    <source>
        <dbReference type="ARBA" id="ARBA00004196"/>
    </source>
</evidence>
<keyword evidence="7" id="KW-1185">Reference proteome</keyword>
<dbReference type="AlphaFoldDB" id="A0AAI8VPT3"/>
<comment type="similarity">
    <text evidence="2">Belongs to the glycosyl hydrolase 17 family.</text>
</comment>
<dbReference type="SUPFAM" id="SSF51445">
    <property type="entry name" value="(Trans)glycosidases"/>
    <property type="match status" value="1"/>
</dbReference>
<feature type="compositionally biased region" description="Low complexity" evidence="4">
    <location>
        <begin position="138"/>
        <end position="147"/>
    </location>
</feature>
<accession>A0AAI8VPT3</accession>
<name>A0AAI8VPT3_9PEZI</name>
<protein>
    <submittedName>
        <fullName evidence="6">Uu.00g138610.m01.CDS01</fullName>
    </submittedName>
</protein>
<dbReference type="GO" id="GO:0005576">
    <property type="term" value="C:extracellular region"/>
    <property type="evidence" value="ECO:0007669"/>
    <property type="project" value="TreeGrafter"/>
</dbReference>
<evidence type="ECO:0000256" key="4">
    <source>
        <dbReference type="SAM" id="MobiDB-lite"/>
    </source>
</evidence>
<dbReference type="Proteomes" id="UP001295740">
    <property type="component" value="Unassembled WGS sequence"/>
</dbReference>
<evidence type="ECO:0000313" key="6">
    <source>
        <dbReference type="EMBL" id="CAJ2508835.1"/>
    </source>
</evidence>
<dbReference type="InterPro" id="IPR050732">
    <property type="entry name" value="Beta-glucan_modifiers"/>
</dbReference>
<evidence type="ECO:0000313" key="7">
    <source>
        <dbReference type="Proteomes" id="UP001295740"/>
    </source>
</evidence>
<feature type="signal peptide" evidence="5">
    <location>
        <begin position="1"/>
        <end position="19"/>
    </location>
</feature>
<keyword evidence="5" id="KW-0732">Signal</keyword>
<dbReference type="EMBL" id="CAUWAG010000012">
    <property type="protein sequence ID" value="CAJ2508835.1"/>
    <property type="molecule type" value="Genomic_DNA"/>
</dbReference>
<keyword evidence="3" id="KW-0378">Hydrolase</keyword>
<proteinExistence type="inferred from homology"/>
<dbReference type="PANTHER" id="PTHR16631">
    <property type="entry name" value="GLUCAN 1,3-BETA-GLUCOSIDASE"/>
    <property type="match status" value="1"/>
</dbReference>
<feature type="chain" id="PRO_5042589568" evidence="5">
    <location>
        <begin position="20"/>
        <end position="434"/>
    </location>
</feature>
<dbReference type="Gene3D" id="3.20.20.80">
    <property type="entry name" value="Glycosidases"/>
    <property type="match status" value="1"/>
</dbReference>
<organism evidence="6 7">
    <name type="scientific">Anthostomella pinea</name>
    <dbReference type="NCBI Taxonomy" id="933095"/>
    <lineage>
        <taxon>Eukaryota</taxon>
        <taxon>Fungi</taxon>
        <taxon>Dikarya</taxon>
        <taxon>Ascomycota</taxon>
        <taxon>Pezizomycotina</taxon>
        <taxon>Sordariomycetes</taxon>
        <taxon>Xylariomycetidae</taxon>
        <taxon>Xylariales</taxon>
        <taxon>Xylariaceae</taxon>
        <taxon>Anthostomella</taxon>
    </lineage>
</organism>
<evidence type="ECO:0000256" key="2">
    <source>
        <dbReference type="ARBA" id="ARBA00008773"/>
    </source>
</evidence>
<comment type="caution">
    <text evidence="6">The sequence shown here is derived from an EMBL/GenBank/DDBJ whole genome shotgun (WGS) entry which is preliminary data.</text>
</comment>
<dbReference type="GO" id="GO:0042973">
    <property type="term" value="F:glucan endo-1,3-beta-D-glucosidase activity"/>
    <property type="evidence" value="ECO:0007669"/>
    <property type="project" value="TreeGrafter"/>
</dbReference>
<dbReference type="GO" id="GO:0071555">
    <property type="term" value="P:cell wall organization"/>
    <property type="evidence" value="ECO:0007669"/>
    <property type="project" value="TreeGrafter"/>
</dbReference>
<evidence type="ECO:0000256" key="3">
    <source>
        <dbReference type="ARBA" id="ARBA00022801"/>
    </source>
</evidence>
<comment type="subcellular location">
    <subcellularLocation>
        <location evidence="1">Cell envelope</location>
    </subcellularLocation>
</comment>
<dbReference type="GO" id="GO:0009277">
    <property type="term" value="C:fungal-type cell wall"/>
    <property type="evidence" value="ECO:0007669"/>
    <property type="project" value="TreeGrafter"/>
</dbReference>
<reference evidence="6" key="1">
    <citation type="submission" date="2023-10" db="EMBL/GenBank/DDBJ databases">
        <authorList>
            <person name="Hackl T."/>
        </authorList>
    </citation>
    <scope>NUCLEOTIDE SEQUENCE</scope>
</reference>
<feature type="region of interest" description="Disordered" evidence="4">
    <location>
        <begin position="99"/>
        <end position="147"/>
    </location>
</feature>
<evidence type="ECO:0000256" key="5">
    <source>
        <dbReference type="SAM" id="SignalP"/>
    </source>
</evidence>
<dbReference type="PANTHER" id="PTHR16631:SF14">
    <property type="entry name" value="FAMILY 17 GLUCOSIDASE SCW10-RELATED"/>
    <property type="match status" value="1"/>
</dbReference>
<dbReference type="InterPro" id="IPR017853">
    <property type="entry name" value="GH"/>
</dbReference>
<sequence length="434" mass="45557">MRISAISLTLFSLLHLSAGQLRRRHVHQHRANRAFVQKRDKITVTDNTFATPTEVPEVVVYVDQFGNSYRTATETVVYVPITSTNTPEVPAPSVAAAAAPAPPATSAPPVVAPAPVPAPPASSVPAPKQPAPEPSPTPKTIHSEAPVSSAAPAPVASLAPAPVSGGISDLHGVTYSPYKGAGGCKSAQEVDADFALFAKDHGVVRLYGVDCDQVASAYKAAKKYGNKLFLGIFDINQVAQAVSAMADGVKRDWSQVDTVSVGNELVNSGAATVAQSLGALTQARQALRAAGYQGPVVIVDTFVAVLAHPELCDQSDYCAVNVHPFFDPNTGAPKAGDFVTSTVQRIRGQMADSSKRIVVTETGWPWQGNANGQAVPGMDQQTSALSSIKAAYSSNAGNVILFTAFNDLWKKAEASTFMAEQFWGMGGRYSPCDK</sequence>